<reference evidence="2" key="1">
    <citation type="journal article" date="2019" name="Int. J. Syst. Evol. Microbiol.">
        <title>The Global Catalogue of Microorganisms (GCM) 10K type strain sequencing project: providing services to taxonomists for standard genome sequencing and annotation.</title>
        <authorList>
            <consortium name="The Broad Institute Genomics Platform"/>
            <consortium name="The Broad Institute Genome Sequencing Center for Infectious Disease"/>
            <person name="Wu L."/>
            <person name="Ma J."/>
        </authorList>
    </citation>
    <scope>NUCLEOTIDE SEQUENCE [LARGE SCALE GENOMIC DNA]</scope>
    <source>
        <strain evidence="2">KCTC 19812</strain>
    </source>
</reference>
<evidence type="ECO:0008006" key="3">
    <source>
        <dbReference type="Google" id="ProtNLM"/>
    </source>
</evidence>
<dbReference type="EMBL" id="JBHUIV010000018">
    <property type="protein sequence ID" value="MFD2202606.1"/>
    <property type="molecule type" value="Genomic_DNA"/>
</dbReference>
<organism evidence="1 2">
    <name type="scientific">Shivajiella indica</name>
    <dbReference type="NCBI Taxonomy" id="872115"/>
    <lineage>
        <taxon>Bacteria</taxon>
        <taxon>Pseudomonadati</taxon>
        <taxon>Bacteroidota</taxon>
        <taxon>Cytophagia</taxon>
        <taxon>Cytophagales</taxon>
        <taxon>Cyclobacteriaceae</taxon>
        <taxon>Shivajiella</taxon>
    </lineage>
</organism>
<evidence type="ECO:0000313" key="2">
    <source>
        <dbReference type="Proteomes" id="UP001597414"/>
    </source>
</evidence>
<name>A0ABW5BCX9_9BACT</name>
<dbReference type="Proteomes" id="UP001597414">
    <property type="component" value="Unassembled WGS sequence"/>
</dbReference>
<sequence>MYFLDCILNFRRNFSIWRTHDKAEIDYLEETDGMLYANEFKWKDQKVRFRVSFLQSYPEHQTAVVSRQNFEGFLGV</sequence>
<evidence type="ECO:0000313" key="1">
    <source>
        <dbReference type="EMBL" id="MFD2202606.1"/>
    </source>
</evidence>
<protein>
    <recommendedName>
        <fullName evidence="3">DUF4143 domain-containing protein</fullName>
    </recommendedName>
</protein>
<dbReference type="RefSeq" id="WP_380803718.1">
    <property type="nucleotide sequence ID" value="NZ_JBHUIV010000018.1"/>
</dbReference>
<comment type="caution">
    <text evidence="1">The sequence shown here is derived from an EMBL/GenBank/DDBJ whole genome shotgun (WGS) entry which is preliminary data.</text>
</comment>
<gene>
    <name evidence="1" type="ORF">ACFSKV_13600</name>
</gene>
<accession>A0ABW5BCX9</accession>
<keyword evidence="2" id="KW-1185">Reference proteome</keyword>
<proteinExistence type="predicted"/>